<dbReference type="InterPro" id="IPR018289">
    <property type="entry name" value="MULE_transposase_dom"/>
</dbReference>
<dbReference type="EnsemblPlants" id="OMERI08G13470.1">
    <property type="protein sequence ID" value="OMERI08G13470.1"/>
    <property type="gene ID" value="OMERI08G13470"/>
</dbReference>
<protein>
    <submittedName>
        <fullName evidence="4">Uncharacterized protein</fullName>
    </submittedName>
</protein>
<organism evidence="4">
    <name type="scientific">Oryza meridionalis</name>
    <dbReference type="NCBI Taxonomy" id="40149"/>
    <lineage>
        <taxon>Eukaryota</taxon>
        <taxon>Viridiplantae</taxon>
        <taxon>Streptophyta</taxon>
        <taxon>Embryophyta</taxon>
        <taxon>Tracheophyta</taxon>
        <taxon>Spermatophyta</taxon>
        <taxon>Magnoliopsida</taxon>
        <taxon>Liliopsida</taxon>
        <taxon>Poales</taxon>
        <taxon>Poaceae</taxon>
        <taxon>BOP clade</taxon>
        <taxon>Oryzoideae</taxon>
        <taxon>Oryzeae</taxon>
        <taxon>Oryzinae</taxon>
        <taxon>Oryza</taxon>
    </lineage>
</organism>
<keyword evidence="5" id="KW-1185">Reference proteome</keyword>
<dbReference type="Proteomes" id="UP000008021">
    <property type="component" value="Chromosome 8"/>
</dbReference>
<feature type="domain" description="MULE transposase" evidence="2">
    <location>
        <begin position="407"/>
        <end position="500"/>
    </location>
</feature>
<evidence type="ECO:0000259" key="3">
    <source>
        <dbReference type="Pfam" id="PF26130"/>
    </source>
</evidence>
<evidence type="ECO:0000313" key="5">
    <source>
        <dbReference type="Proteomes" id="UP000008021"/>
    </source>
</evidence>
<dbReference type="Pfam" id="PF26130">
    <property type="entry name" value="PB1-like"/>
    <property type="match status" value="1"/>
</dbReference>
<name>A0A0E0EM23_9ORYZ</name>
<feature type="domain" description="PB1-like" evidence="3">
    <location>
        <begin position="97"/>
        <end position="190"/>
    </location>
</feature>
<feature type="compositionally biased region" description="Basic and acidic residues" evidence="1">
    <location>
        <begin position="279"/>
        <end position="293"/>
    </location>
</feature>
<evidence type="ECO:0000256" key="1">
    <source>
        <dbReference type="SAM" id="MobiDB-lite"/>
    </source>
</evidence>
<feature type="region of interest" description="Disordered" evidence="1">
    <location>
        <begin position="279"/>
        <end position="303"/>
    </location>
</feature>
<dbReference type="Gramene" id="OMERI08G13470.1">
    <property type="protein sequence ID" value="OMERI08G13470.1"/>
    <property type="gene ID" value="OMERI08G13470"/>
</dbReference>
<sequence>MVFNLVLPCWHSTLDRWACIKDSNGSPNKHTPTTSPRFLRRRVLGLGLPSETKPGDVKKWIHFIGLQSQAKIIVTPRIRANTTGVFSGMDPFNFLPVRFHYGGEFMVSMGQLHYVGERTAISNIELDMLSLSEIIGFLGDHMPVSGLLHFNWLCPGKQLSNGLRFLLDDNACKEMADHISNGQVADIFVEGVTIEEGQEDNQIDDWGYDIAEADDEAKSDSEVEELVPNVVLSVGKQKVRLQSRRAPSQISEKQIHSMAENELLPEDIVVPEFESNLEKQVSDSSDSDYRQPIEQDSSGDDEEAEQLRKFAKEIKRSIRANKLGVHSSQVAILDDSLVSEDFNLQDDGSLYYNSSEDYSYEENSEGETIRWKSTHNRFDSNAFVPMFSLGMAFRSSRQFKKALVKRVIGLDGCFFKGACNGELICAIGRDANNQMYPIAWASVEKETYDSWYWFLGLLQKDLNINDGGEGWVIISDQQKVVAELIPRVEHRMCARHIYANWRKKYTDKMLQKKFWNCAKSSCTELFNYNRAKLAQDTPQGAKDMMTTAPEHWSRAFFKLGSNCDSVDNNMCESFNNSIMDSRFFPVISMNEAIRCKVMVRIAENRTKAKKWQGTICPNIFKKLKLNIERSAC</sequence>
<dbReference type="InterPro" id="IPR058594">
    <property type="entry name" value="PB1-like_dom_pln"/>
</dbReference>
<proteinExistence type="predicted"/>
<dbReference type="Pfam" id="PF10551">
    <property type="entry name" value="MULE"/>
    <property type="match status" value="1"/>
</dbReference>
<dbReference type="PANTHER" id="PTHR31973:SF187">
    <property type="entry name" value="MUTATOR TRANSPOSASE MUDRA PROTEIN"/>
    <property type="match status" value="1"/>
</dbReference>
<dbReference type="AlphaFoldDB" id="A0A0E0EM23"/>
<reference evidence="4" key="1">
    <citation type="submission" date="2015-04" db="UniProtKB">
        <authorList>
            <consortium name="EnsemblPlants"/>
        </authorList>
    </citation>
    <scope>IDENTIFICATION</scope>
</reference>
<reference evidence="4" key="2">
    <citation type="submission" date="2018-05" db="EMBL/GenBank/DDBJ databases">
        <title>OmerRS3 (Oryza meridionalis Reference Sequence Version 3).</title>
        <authorList>
            <person name="Zhang J."/>
            <person name="Kudrna D."/>
            <person name="Lee S."/>
            <person name="Talag J."/>
            <person name="Welchert J."/>
            <person name="Wing R.A."/>
        </authorList>
    </citation>
    <scope>NUCLEOTIDE SEQUENCE [LARGE SCALE GENOMIC DNA]</scope>
    <source>
        <strain evidence="4">cv. OR44</strain>
    </source>
</reference>
<dbReference type="PANTHER" id="PTHR31973">
    <property type="entry name" value="POLYPROTEIN, PUTATIVE-RELATED"/>
    <property type="match status" value="1"/>
</dbReference>
<evidence type="ECO:0000259" key="2">
    <source>
        <dbReference type="Pfam" id="PF10551"/>
    </source>
</evidence>
<accession>A0A0E0EM23</accession>
<evidence type="ECO:0000313" key="4">
    <source>
        <dbReference type="EnsemblPlants" id="OMERI08G13470.1"/>
    </source>
</evidence>
<dbReference type="HOGENOM" id="CLU_433061_0_0_1"/>